<dbReference type="EMBL" id="KV878685">
    <property type="protein sequence ID" value="OJJ71373.1"/>
    <property type="molecule type" value="Genomic_DNA"/>
</dbReference>
<evidence type="ECO:0000313" key="2">
    <source>
        <dbReference type="Proteomes" id="UP000184499"/>
    </source>
</evidence>
<name>A0A1L9UI77_ASPBC</name>
<dbReference type="Proteomes" id="UP000184499">
    <property type="component" value="Unassembled WGS sequence"/>
</dbReference>
<reference evidence="2" key="1">
    <citation type="journal article" date="2017" name="Genome Biol.">
        <title>Comparative genomics reveals high biological diversity and specific adaptations in the industrially and medically important fungal genus Aspergillus.</title>
        <authorList>
            <person name="de Vries R.P."/>
            <person name="Riley R."/>
            <person name="Wiebenga A."/>
            <person name="Aguilar-Osorio G."/>
            <person name="Amillis S."/>
            <person name="Uchima C.A."/>
            <person name="Anderluh G."/>
            <person name="Asadollahi M."/>
            <person name="Askin M."/>
            <person name="Barry K."/>
            <person name="Battaglia E."/>
            <person name="Bayram O."/>
            <person name="Benocci T."/>
            <person name="Braus-Stromeyer S.A."/>
            <person name="Caldana C."/>
            <person name="Canovas D."/>
            <person name="Cerqueira G.C."/>
            <person name="Chen F."/>
            <person name="Chen W."/>
            <person name="Choi C."/>
            <person name="Clum A."/>
            <person name="Dos Santos R.A."/>
            <person name="Damasio A.R."/>
            <person name="Diallinas G."/>
            <person name="Emri T."/>
            <person name="Fekete E."/>
            <person name="Flipphi M."/>
            <person name="Freyberg S."/>
            <person name="Gallo A."/>
            <person name="Gournas C."/>
            <person name="Habgood R."/>
            <person name="Hainaut M."/>
            <person name="Harispe M.L."/>
            <person name="Henrissat B."/>
            <person name="Hilden K.S."/>
            <person name="Hope R."/>
            <person name="Hossain A."/>
            <person name="Karabika E."/>
            <person name="Karaffa L."/>
            <person name="Karanyi Z."/>
            <person name="Krasevec N."/>
            <person name="Kuo A."/>
            <person name="Kusch H."/>
            <person name="LaButti K."/>
            <person name="Lagendijk E.L."/>
            <person name="Lapidus A."/>
            <person name="Levasseur A."/>
            <person name="Lindquist E."/>
            <person name="Lipzen A."/>
            <person name="Logrieco A.F."/>
            <person name="MacCabe A."/>
            <person name="Maekelae M.R."/>
            <person name="Malavazi I."/>
            <person name="Melin P."/>
            <person name="Meyer V."/>
            <person name="Mielnichuk N."/>
            <person name="Miskei M."/>
            <person name="Molnar A.P."/>
            <person name="Mule G."/>
            <person name="Ngan C.Y."/>
            <person name="Orejas M."/>
            <person name="Orosz E."/>
            <person name="Ouedraogo J.P."/>
            <person name="Overkamp K.M."/>
            <person name="Park H.-S."/>
            <person name="Perrone G."/>
            <person name="Piumi F."/>
            <person name="Punt P.J."/>
            <person name="Ram A.F."/>
            <person name="Ramon A."/>
            <person name="Rauscher S."/>
            <person name="Record E."/>
            <person name="Riano-Pachon D.M."/>
            <person name="Robert V."/>
            <person name="Roehrig J."/>
            <person name="Ruller R."/>
            <person name="Salamov A."/>
            <person name="Salih N.S."/>
            <person name="Samson R.A."/>
            <person name="Sandor E."/>
            <person name="Sanguinetti M."/>
            <person name="Schuetze T."/>
            <person name="Sepcic K."/>
            <person name="Shelest E."/>
            <person name="Sherlock G."/>
            <person name="Sophianopoulou V."/>
            <person name="Squina F.M."/>
            <person name="Sun H."/>
            <person name="Susca A."/>
            <person name="Todd R.B."/>
            <person name="Tsang A."/>
            <person name="Unkles S.E."/>
            <person name="van de Wiele N."/>
            <person name="van Rossen-Uffink D."/>
            <person name="Oliveira J.V."/>
            <person name="Vesth T.C."/>
            <person name="Visser J."/>
            <person name="Yu J.-H."/>
            <person name="Zhou M."/>
            <person name="Andersen M.R."/>
            <person name="Archer D.B."/>
            <person name="Baker S.E."/>
            <person name="Benoit I."/>
            <person name="Brakhage A.A."/>
            <person name="Braus G.H."/>
            <person name="Fischer R."/>
            <person name="Frisvad J.C."/>
            <person name="Goldman G.H."/>
            <person name="Houbraken J."/>
            <person name="Oakley B."/>
            <person name="Pocsi I."/>
            <person name="Scazzocchio C."/>
            <person name="Seiboth B."/>
            <person name="vanKuyk P.A."/>
            <person name="Wortman J."/>
            <person name="Dyer P.S."/>
            <person name="Grigoriev I.V."/>
        </authorList>
    </citation>
    <scope>NUCLEOTIDE SEQUENCE [LARGE SCALE GENOMIC DNA]</scope>
    <source>
        <strain evidence="2">CBS 101740 / IMI 381727 / IBT 21946</strain>
    </source>
</reference>
<evidence type="ECO:0000313" key="1">
    <source>
        <dbReference type="EMBL" id="OJJ71373.1"/>
    </source>
</evidence>
<organism evidence="1 2">
    <name type="scientific">Aspergillus brasiliensis (strain CBS 101740 / IMI 381727 / IBT 21946)</name>
    <dbReference type="NCBI Taxonomy" id="767769"/>
    <lineage>
        <taxon>Eukaryota</taxon>
        <taxon>Fungi</taxon>
        <taxon>Dikarya</taxon>
        <taxon>Ascomycota</taxon>
        <taxon>Pezizomycotina</taxon>
        <taxon>Eurotiomycetes</taxon>
        <taxon>Eurotiomycetidae</taxon>
        <taxon>Eurotiales</taxon>
        <taxon>Aspergillaceae</taxon>
        <taxon>Aspergillus</taxon>
        <taxon>Aspergillus subgen. Circumdati</taxon>
    </lineage>
</organism>
<dbReference type="RefSeq" id="XP_067478621.1">
    <property type="nucleotide sequence ID" value="XM_067628702.1"/>
</dbReference>
<dbReference type="AlphaFoldDB" id="A0A1L9UI77"/>
<dbReference type="OMA" id="SVWITEA"/>
<dbReference type="GeneID" id="93581190"/>
<gene>
    <name evidence="1" type="ORF">ASPBRDRAFT_66328</name>
</gene>
<accession>A0A1L9UI77</accession>
<sequence length="517" mass="57993">MHASAQILIPEDTGLTDAASIKRLLRSQGLWVSQTPELRLCISITVSASMALSASSFASWVGEMLCSSKLWSDLGLVASFKSCNHSHSGNFTSFKIVVGIRRNLQQSSKTRTTRIAALFDNLDNIRLPEHIEAVYLSTVNASMSFAYNNERTRLYINTSSLMKPDLVEDYYLNYILRHTQKPFFFDHQEEYTDTSEDIQVTSFIDELDELHETEQGSSLPTPQEDLFERTPLNGQHEQLYGLFTIGLESLLLGHTASNAHRSTQNKMLQPLSEIVPSVFSPNYHREMTQRSHLIPSIGKSLSSILKLPNHQSLQSKLTKLNNQNVHQYFTTDTETDTNSIRNIISTSLFRIAQKHLYKPQTSRKLRFQTPLPEQQCKNQPTQLGEVEFSLYEEEELLGFSELDENSSCAMLSTNTAPSESSCGSLPFSHDDYEDGDDNDDVISNLFDENDMDQTMFSDDMAELEGFGGVGGDGDDDDDVLLDIYDDDADINNRGIKNGNIGIASIKNVNISVVAMFI</sequence>
<dbReference type="OrthoDB" id="4187154at2759"/>
<protein>
    <submittedName>
        <fullName evidence="1">Uncharacterized protein</fullName>
    </submittedName>
</protein>
<proteinExistence type="predicted"/>
<dbReference type="STRING" id="767769.A0A1L9UI77"/>
<keyword evidence="2" id="KW-1185">Reference proteome</keyword>
<dbReference type="VEuPathDB" id="FungiDB:ASPBRDRAFT_66328"/>